<proteinExistence type="predicted"/>
<evidence type="ECO:0008006" key="3">
    <source>
        <dbReference type="Google" id="ProtNLM"/>
    </source>
</evidence>
<keyword evidence="2" id="KW-1185">Reference proteome</keyword>
<dbReference type="Proteomes" id="UP000256304">
    <property type="component" value="Unassembled WGS sequence"/>
</dbReference>
<evidence type="ECO:0000313" key="1">
    <source>
        <dbReference type="EMBL" id="REE94610.1"/>
    </source>
</evidence>
<dbReference type="RefSeq" id="WP_116187312.1">
    <property type="nucleotide sequence ID" value="NZ_QTTN01000001.1"/>
</dbReference>
<evidence type="ECO:0000313" key="2">
    <source>
        <dbReference type="Proteomes" id="UP000256304"/>
    </source>
</evidence>
<name>A0A3D9SJR8_9BACL</name>
<protein>
    <recommendedName>
        <fullName evidence="3">DUF1450 domain-containing protein</fullName>
    </recommendedName>
</protein>
<organism evidence="1 2">
    <name type="scientific">Paenibacillus taihuensis</name>
    <dbReference type="NCBI Taxonomy" id="1156355"/>
    <lineage>
        <taxon>Bacteria</taxon>
        <taxon>Bacillati</taxon>
        <taxon>Bacillota</taxon>
        <taxon>Bacilli</taxon>
        <taxon>Bacillales</taxon>
        <taxon>Paenibacillaceae</taxon>
        <taxon>Paenibacillus</taxon>
    </lineage>
</organism>
<dbReference type="EMBL" id="QTTN01000001">
    <property type="protein sequence ID" value="REE94610.1"/>
    <property type="molecule type" value="Genomic_DNA"/>
</dbReference>
<sequence length="80" mass="8889">MPSVIVCCLRNLQENRHGTLLDELVEMGHEVSLDRCLNQCVGCRRGPALSMDGIWIGSTSEALLRQELEPKLFPDGKPLV</sequence>
<comment type="caution">
    <text evidence="1">The sequence shown here is derived from an EMBL/GenBank/DDBJ whole genome shotgun (WGS) entry which is preliminary data.</text>
</comment>
<reference evidence="1 2" key="1">
    <citation type="submission" date="2018-08" db="EMBL/GenBank/DDBJ databases">
        <title>Genomic Encyclopedia of Type Strains, Phase III (KMG-III): the genomes of soil and plant-associated and newly described type strains.</title>
        <authorList>
            <person name="Whitman W."/>
        </authorList>
    </citation>
    <scope>NUCLEOTIDE SEQUENCE [LARGE SCALE GENOMIC DNA]</scope>
    <source>
        <strain evidence="1 2">CGMCC 1.10966</strain>
    </source>
</reference>
<dbReference type="AlphaFoldDB" id="A0A3D9SJR8"/>
<gene>
    <name evidence="1" type="ORF">A8990_101406</name>
</gene>
<accession>A0A3D9SJR8</accession>
<dbReference type="OrthoDB" id="1684419at2"/>